<dbReference type="EMBL" id="JAUCMV010000003">
    <property type="protein sequence ID" value="KAK0411754.1"/>
    <property type="molecule type" value="Genomic_DNA"/>
</dbReference>
<reference evidence="1" key="1">
    <citation type="submission" date="2023-06" db="EMBL/GenBank/DDBJ databases">
        <title>Genomic analysis of the entomopathogenic nematode Steinernema hermaphroditum.</title>
        <authorList>
            <person name="Schwarz E.M."/>
            <person name="Heppert J.K."/>
            <person name="Baniya A."/>
            <person name="Schwartz H.T."/>
            <person name="Tan C.-H."/>
            <person name="Antoshechkin I."/>
            <person name="Sternberg P.W."/>
            <person name="Goodrich-Blair H."/>
            <person name="Dillman A.R."/>
        </authorList>
    </citation>
    <scope>NUCLEOTIDE SEQUENCE</scope>
    <source>
        <strain evidence="1">PS9179</strain>
        <tissue evidence="1">Whole animal</tissue>
    </source>
</reference>
<comment type="caution">
    <text evidence="1">The sequence shown here is derived from an EMBL/GenBank/DDBJ whole genome shotgun (WGS) entry which is preliminary data.</text>
</comment>
<gene>
    <name evidence="1" type="ORF">QR680_005824</name>
</gene>
<proteinExistence type="predicted"/>
<name>A0AA39LWE1_9BILA</name>
<organism evidence="1 2">
    <name type="scientific">Steinernema hermaphroditum</name>
    <dbReference type="NCBI Taxonomy" id="289476"/>
    <lineage>
        <taxon>Eukaryota</taxon>
        <taxon>Metazoa</taxon>
        <taxon>Ecdysozoa</taxon>
        <taxon>Nematoda</taxon>
        <taxon>Chromadorea</taxon>
        <taxon>Rhabditida</taxon>
        <taxon>Tylenchina</taxon>
        <taxon>Panagrolaimomorpha</taxon>
        <taxon>Strongyloidoidea</taxon>
        <taxon>Steinernematidae</taxon>
        <taxon>Steinernema</taxon>
    </lineage>
</organism>
<keyword evidence="2" id="KW-1185">Reference proteome</keyword>
<accession>A0AA39LWE1</accession>
<dbReference type="SUPFAM" id="SSF56801">
    <property type="entry name" value="Acetyl-CoA synthetase-like"/>
    <property type="match status" value="1"/>
</dbReference>
<evidence type="ECO:0000313" key="2">
    <source>
        <dbReference type="Proteomes" id="UP001175271"/>
    </source>
</evidence>
<dbReference type="AlphaFoldDB" id="A0AA39LWE1"/>
<protein>
    <submittedName>
        <fullName evidence="1">Uncharacterized protein</fullName>
    </submittedName>
</protein>
<sequence>MHKEVLVVEEKTSLAHKKVPLQSSFSLPFPSDLPEVTTPKISHGLLENDKTYASYLCFSSGLDFCFPNGAENKFGSRKRGSNVVRESDERLTLSNIEEIRARGTHSSQKNSKLTGGENNDELPLFEGYGQTECSAAGNLENGNQRWKFRGAGLMTNYYNEPQMTSQAIDDFRTER</sequence>
<evidence type="ECO:0000313" key="1">
    <source>
        <dbReference type="EMBL" id="KAK0411754.1"/>
    </source>
</evidence>
<dbReference type="Proteomes" id="UP001175271">
    <property type="component" value="Unassembled WGS sequence"/>
</dbReference>